<dbReference type="EMBL" id="HBHK01015537">
    <property type="protein sequence ID" value="CAD9688127.1"/>
    <property type="molecule type" value="Transcribed_RNA"/>
</dbReference>
<dbReference type="Pfam" id="PF02275">
    <property type="entry name" value="CBAH"/>
    <property type="match status" value="1"/>
</dbReference>
<dbReference type="InterPro" id="IPR052193">
    <property type="entry name" value="Peptidase_C59"/>
</dbReference>
<protein>
    <recommendedName>
        <fullName evidence="4">Choloylglycine hydrolase/NAAA C-terminal domain-containing protein</fullName>
    </recommendedName>
</protein>
<reference evidence="5" key="1">
    <citation type="submission" date="2021-01" db="EMBL/GenBank/DDBJ databases">
        <authorList>
            <person name="Corre E."/>
            <person name="Pelletier E."/>
            <person name="Niang G."/>
            <person name="Scheremetjew M."/>
            <person name="Finn R."/>
            <person name="Kale V."/>
            <person name="Holt S."/>
            <person name="Cochrane G."/>
            <person name="Meng A."/>
            <person name="Brown T."/>
            <person name="Cohen L."/>
        </authorList>
    </citation>
    <scope>NUCLEOTIDE SEQUENCE</scope>
    <source>
        <strain evidence="5">NY070348D</strain>
    </source>
</reference>
<dbReference type="InterPro" id="IPR029132">
    <property type="entry name" value="CBAH/NAAA_C"/>
</dbReference>
<evidence type="ECO:0000256" key="3">
    <source>
        <dbReference type="SAM" id="SignalP"/>
    </source>
</evidence>
<organism evidence="5">
    <name type="scientific">Mucochytrium quahogii</name>
    <dbReference type="NCBI Taxonomy" id="96639"/>
    <lineage>
        <taxon>Eukaryota</taxon>
        <taxon>Sar</taxon>
        <taxon>Stramenopiles</taxon>
        <taxon>Bigyra</taxon>
        <taxon>Labyrinthulomycetes</taxon>
        <taxon>Thraustochytrida</taxon>
        <taxon>Thraustochytriidae</taxon>
        <taxon>Mucochytrium</taxon>
    </lineage>
</organism>
<evidence type="ECO:0000259" key="4">
    <source>
        <dbReference type="Pfam" id="PF02275"/>
    </source>
</evidence>
<evidence type="ECO:0000256" key="1">
    <source>
        <dbReference type="ARBA" id="ARBA00006625"/>
    </source>
</evidence>
<dbReference type="SUPFAM" id="SSF56235">
    <property type="entry name" value="N-terminal nucleophile aminohydrolases (Ntn hydrolases)"/>
    <property type="match status" value="1"/>
</dbReference>
<name>A0A7S2WI14_9STRA</name>
<feature type="chain" id="PRO_5031095108" description="Choloylglycine hydrolase/NAAA C-terminal domain-containing protein" evidence="3">
    <location>
        <begin position="18"/>
        <end position="381"/>
    </location>
</feature>
<dbReference type="InterPro" id="IPR029055">
    <property type="entry name" value="Ntn_hydrolases_N"/>
</dbReference>
<keyword evidence="3" id="KW-0732">Signal</keyword>
<dbReference type="PANTHER" id="PTHR35527:SF2">
    <property type="entry name" value="HYDROLASE"/>
    <property type="match status" value="1"/>
</dbReference>
<sequence length="381" mass="42065">MKRYIGLFLGSICVINACTHIEVPYGDDGYMVGRSMELGGACYQNNWTLQVSPRGYSFPTHLNPERINGTIISTRFVAKYGIVGIALRDVNMGLPVPRFTGLLDGINEHGLTMAALTHQGAIYQSGRHGRRLQSGALIPYILGRYKTVAQVIRSIKLKRFSVVSPKYVPGSLGIHYSITDKHGESMVLEYENGKPIVHNNTVGILTNDPSFKWHLHNLNQYANVAPVNPSRAGDIGVTTTEIGHVPNPLGHGYNLVGLPGDAGPGARFVRSFFYRAFATFNDGPAKNGQDAVILVTALLNAIMLPKGVVPKVSAYDFNEFTQWNSLKMTNPVKYMFRSYNSMRWESIDLSSLTTFFKTGKALKTVPVFNPDVHISEPVKFQ</sequence>
<dbReference type="Gene3D" id="3.60.60.10">
    <property type="entry name" value="Penicillin V Acylase, Chain A"/>
    <property type="match status" value="1"/>
</dbReference>
<comment type="similarity">
    <text evidence="1">Belongs to the peptidase C59 family.</text>
</comment>
<feature type="signal peptide" evidence="3">
    <location>
        <begin position="1"/>
        <end position="17"/>
    </location>
</feature>
<evidence type="ECO:0000256" key="2">
    <source>
        <dbReference type="ARBA" id="ARBA00022801"/>
    </source>
</evidence>
<gene>
    <name evidence="5" type="ORF">QSP1433_LOCUS9771</name>
</gene>
<keyword evidence="2" id="KW-0378">Hydrolase</keyword>
<feature type="domain" description="Choloylglycine hydrolase/NAAA C-terminal" evidence="4">
    <location>
        <begin position="18"/>
        <end position="351"/>
    </location>
</feature>
<accession>A0A7S2WI14</accession>
<proteinExistence type="inferred from homology"/>
<dbReference type="GO" id="GO:0016787">
    <property type="term" value="F:hydrolase activity"/>
    <property type="evidence" value="ECO:0007669"/>
    <property type="project" value="UniProtKB-KW"/>
</dbReference>
<dbReference type="PANTHER" id="PTHR35527">
    <property type="entry name" value="CHOLOYLGLYCINE HYDROLASE"/>
    <property type="match status" value="1"/>
</dbReference>
<evidence type="ECO:0000313" key="5">
    <source>
        <dbReference type="EMBL" id="CAD9688127.1"/>
    </source>
</evidence>
<dbReference type="AlphaFoldDB" id="A0A7S2WI14"/>